<dbReference type="SUPFAM" id="SSF55811">
    <property type="entry name" value="Nudix"/>
    <property type="match status" value="1"/>
</dbReference>
<feature type="binding site" evidence="2">
    <location>
        <position position="132"/>
    </location>
    <ligand>
        <name>substrate</name>
    </ligand>
</feature>
<dbReference type="PRINTS" id="PR01404">
    <property type="entry name" value="NPPPHYDRLASE"/>
</dbReference>
<keyword evidence="1" id="KW-0378">Hydrolase</keyword>
<proteinExistence type="predicted"/>
<dbReference type="InterPro" id="IPR003564">
    <property type="entry name" value="DHNTPase"/>
</dbReference>
<keyword evidence="3" id="KW-0460">Magnesium</keyword>
<dbReference type="GO" id="GO:0046872">
    <property type="term" value="F:metal ion binding"/>
    <property type="evidence" value="ECO:0007669"/>
    <property type="project" value="UniProtKB-KW"/>
</dbReference>
<dbReference type="InterPro" id="IPR015797">
    <property type="entry name" value="NUDIX_hydrolase-like_dom_sf"/>
</dbReference>
<evidence type="ECO:0000256" key="1">
    <source>
        <dbReference type="ARBA" id="ARBA00022801"/>
    </source>
</evidence>
<dbReference type="GO" id="GO:0046656">
    <property type="term" value="P:folic acid biosynthetic process"/>
    <property type="evidence" value="ECO:0007669"/>
    <property type="project" value="InterPro"/>
</dbReference>
<gene>
    <name evidence="5" type="ORF">DFQ59_107165</name>
</gene>
<evidence type="ECO:0000313" key="5">
    <source>
        <dbReference type="EMBL" id="RCX28418.1"/>
    </source>
</evidence>
<feature type="binding site" evidence="3">
    <location>
        <position position="55"/>
    </location>
    <ligand>
        <name>Mg(2+)</name>
        <dbReference type="ChEBI" id="CHEBI:18420"/>
    </ligand>
</feature>
<dbReference type="Gene3D" id="3.90.79.10">
    <property type="entry name" value="Nucleoside Triphosphate Pyrophosphohydrolase"/>
    <property type="match status" value="1"/>
</dbReference>
<dbReference type="PANTHER" id="PTHR43736:SF1">
    <property type="entry name" value="DIHYDRONEOPTERIN TRIPHOSPHATE DIPHOSPHATASE"/>
    <property type="match status" value="1"/>
</dbReference>
<feature type="binding site" evidence="2">
    <location>
        <position position="28"/>
    </location>
    <ligand>
        <name>substrate</name>
    </ligand>
</feature>
<sequence length="149" mass="16666">MAGMAYKRPESVLVLVYTRTGEVLVLRRHEPADFWQSVTGSLEWDESPAEAARRELAEESGLSAGGLSAAGVTRRFPIVPPWRERYAPEADHNLEHWFLLELPVPVPVRLSPREHAEYAWLPAAEAAARVGSWTNREAIERFVPARAPG</sequence>
<dbReference type="InterPro" id="IPR000086">
    <property type="entry name" value="NUDIX_hydrolase_dom"/>
</dbReference>
<keyword evidence="3" id="KW-0479">Metal-binding</keyword>
<dbReference type="PANTHER" id="PTHR43736">
    <property type="entry name" value="ADP-RIBOSE PYROPHOSPHATASE"/>
    <property type="match status" value="1"/>
</dbReference>
<dbReference type="Proteomes" id="UP000252707">
    <property type="component" value="Unassembled WGS sequence"/>
</dbReference>
<feature type="domain" description="Nudix hydrolase" evidence="4">
    <location>
        <begin position="7"/>
        <end position="143"/>
    </location>
</feature>
<evidence type="ECO:0000259" key="4">
    <source>
        <dbReference type="PROSITE" id="PS51462"/>
    </source>
</evidence>
<accession>A0A369C5R1</accession>
<dbReference type="InterPro" id="IPR020084">
    <property type="entry name" value="NUDIX_hydrolase_CS"/>
</dbReference>
<dbReference type="PROSITE" id="PS51462">
    <property type="entry name" value="NUDIX"/>
    <property type="match status" value="1"/>
</dbReference>
<feature type="binding site" evidence="2">
    <location>
        <position position="39"/>
    </location>
    <ligand>
        <name>substrate</name>
    </ligand>
</feature>
<dbReference type="AlphaFoldDB" id="A0A369C5R1"/>
<protein>
    <submittedName>
        <fullName evidence="5">Dihydroneopterin triphosphate pyrophosphatase</fullName>
    </submittedName>
</protein>
<comment type="cofactor">
    <cofactor evidence="3">
        <name>Mg(2+)</name>
        <dbReference type="ChEBI" id="CHEBI:18420"/>
    </cofactor>
    <text evidence="3">Binds 1 Mg(2+) ion per subunit.</text>
</comment>
<dbReference type="CDD" id="cd04664">
    <property type="entry name" value="NUDIX_DHNTPase_like"/>
    <property type="match status" value="1"/>
</dbReference>
<keyword evidence="6" id="KW-1185">Reference proteome</keyword>
<dbReference type="PROSITE" id="PS00893">
    <property type="entry name" value="NUDIX_BOX"/>
    <property type="match status" value="1"/>
</dbReference>
<evidence type="ECO:0000256" key="3">
    <source>
        <dbReference type="PIRSR" id="PIRSR603564-2"/>
    </source>
</evidence>
<evidence type="ECO:0000313" key="6">
    <source>
        <dbReference type="Proteomes" id="UP000252707"/>
    </source>
</evidence>
<dbReference type="Pfam" id="PF00293">
    <property type="entry name" value="NUDIX"/>
    <property type="match status" value="1"/>
</dbReference>
<feature type="binding site" evidence="3">
    <location>
        <position position="114"/>
    </location>
    <ligand>
        <name>Mg(2+)</name>
        <dbReference type="ChEBI" id="CHEBI:18420"/>
    </ligand>
</feature>
<dbReference type="NCBIfam" id="NF006961">
    <property type="entry name" value="PRK09438.1"/>
    <property type="match status" value="1"/>
</dbReference>
<feature type="binding site" evidence="3">
    <location>
        <position position="59"/>
    </location>
    <ligand>
        <name>Mg(2+)</name>
        <dbReference type="ChEBI" id="CHEBI:18420"/>
    </ligand>
</feature>
<name>A0A369C5R1_9GAMM</name>
<evidence type="ECO:0000256" key="2">
    <source>
        <dbReference type="PIRSR" id="PIRSR603564-1"/>
    </source>
</evidence>
<feature type="binding site" evidence="2">
    <location>
        <position position="7"/>
    </location>
    <ligand>
        <name>substrate</name>
    </ligand>
</feature>
<dbReference type="RefSeq" id="WP_170142167.1">
    <property type="nucleotide sequence ID" value="NZ_QPJY01000007.1"/>
</dbReference>
<reference evidence="5 6" key="1">
    <citation type="submission" date="2018-07" db="EMBL/GenBank/DDBJ databases">
        <title>Genomic Encyclopedia of Type Strains, Phase IV (KMG-IV): sequencing the most valuable type-strain genomes for metagenomic binning, comparative biology and taxonomic classification.</title>
        <authorList>
            <person name="Goeker M."/>
        </authorList>
    </citation>
    <scope>NUCLEOTIDE SEQUENCE [LARGE SCALE GENOMIC DNA]</scope>
    <source>
        <strain evidence="5 6">DSM 26407</strain>
    </source>
</reference>
<dbReference type="GO" id="GO:0008828">
    <property type="term" value="F:dATP diphosphatase activity"/>
    <property type="evidence" value="ECO:0007669"/>
    <property type="project" value="InterPro"/>
</dbReference>
<dbReference type="EMBL" id="QPJY01000007">
    <property type="protein sequence ID" value="RCX28418.1"/>
    <property type="molecule type" value="Genomic_DNA"/>
</dbReference>
<comment type="caution">
    <text evidence="5">The sequence shown here is derived from an EMBL/GenBank/DDBJ whole genome shotgun (WGS) entry which is preliminary data.</text>
</comment>
<organism evidence="5 6">
    <name type="scientific">Thioalbus denitrificans</name>
    <dbReference type="NCBI Taxonomy" id="547122"/>
    <lineage>
        <taxon>Bacteria</taxon>
        <taxon>Pseudomonadati</taxon>
        <taxon>Pseudomonadota</taxon>
        <taxon>Gammaproteobacteria</taxon>
        <taxon>Chromatiales</taxon>
        <taxon>Ectothiorhodospiraceae</taxon>
        <taxon>Thioalbus</taxon>
    </lineage>
</organism>
<dbReference type="GO" id="GO:0019177">
    <property type="term" value="F:dihydroneopterin triphosphate pyrophosphohydrolase activity"/>
    <property type="evidence" value="ECO:0007669"/>
    <property type="project" value="InterPro"/>
</dbReference>